<protein>
    <recommendedName>
        <fullName evidence="12">Transient receptor ion channel domain-containing protein</fullName>
    </recommendedName>
</protein>
<keyword evidence="14" id="KW-1185">Reference proteome</keyword>
<proteinExistence type="predicted"/>
<dbReference type="InterPro" id="IPR002153">
    <property type="entry name" value="TRPC_channel"/>
</dbReference>
<sequence length="1361" mass="153641">MTEYINVALRSDDILIETPGTRVSSTTQPIACSFISDQSGTSSQNRLAMATINLSNTGPSNPHSIESSSISDVGGRNNLMHPLDKRASETVSRRHSPSFSISLGTSKISRNNSYQYQQTETMPPRFSGKLTFQPKEIPDFGEGTDQKVLPLPPVRSNPTDWFSHSPDRSCSSATNNDNANDNNNLACHSPYTSTYRFGRYLSNFVKDSGQADPLSRIFLDAVERGDKSTVARCLRCSHPVNVNCTNMLGRTAIQIAVDNENFEIVELLLKEPNIRIGDALLYAVQEGVYRIVEMLIDHHSITKEMLGTSWSKRNSLSEESHDFSADISPVILASICNQFEILQLLLSRGARIERPHRSNCSCSDCAAMYKEDSLKYSLWRINTYRALASPAWISLTSPDPILAAFKLSWELNHLASRENEFKEVFLQLSDQCKKYACDLLDQCRSKEEVLAVLSRSSDDEDIGICDDEDNEEGEDKTKHVKKWALRRTTTVPHRPSRRWQERPLHIDNSFELGDLNATRLGSTKRLESQYTIVEDLANLENHKERLHLGKEDGVRKDGVVEDALETDLDEIYDGEDEIESGNDLDESEMEIEIPSLRLDRLKLAIKYEQKRFVAHPHCQHILTTLWYDQLPGWRKHHPIFKLLLCVGFVAALPFLALVYLVYPRGSVARILRSPLIKFVNHSASIAIFLILLLIASTDGQSVKALESRQMTRGPDPNRIELLIAWWVFGFVWSEMKQIWEEGFKAYVRQWWNWLDFIMLTLFLTTVGLRVVGLILRKTERYGFDLAGREHWPPDDPTLLSEAFFAIAHIFSFARIIFLFQVNEHLGPLQISLGNMLIDITKFLFIFLLVITSFACGLHQLYYYYFSEDNDMRPAAFSSLLRSYQALFWHLFGVTQINQYRLQTKDAEGKMVDLKSAQVTVTVGEILLMIYHAMAIIVLVNMLIAMMSNSFQTIQNQADTEWKFARSKLWLGYFDEGSTLPPPLNTIISPKSIWRFGRGLIRLLTCSTAFTSVTNDKSKSPSYHGHRSHRCRYGGIVKPFSPTQANSISGHRSLWSDHSVEPTIRLPSSVKSEKLETSLGNAVAKNRNDSSEKSGRRHSYQAITRILVRRYIHVSKKTMRQGVVNEDDLLEIKQDISSLRYELREDRQREVARSIGHLEDLKHQLLSALVPHHLQEQENNSTKWVSSSLSTAPRPSRPPPHSIESSEVASVSGLKALSEQIQALCEEIRRIPIPPNRPPSLSCSQTSTTTPSDDLKSLKNEIIGEVKGELHSFARQLMQFMNQCQQPSGSSSRTETLATPRVSGNAPLSASSPSPPLAPPPASSTFSIDRGRIGGVSVTYRADAATGLSLPAPRRAQSKRQR</sequence>
<name>A0ABR4QG51_9CEST</name>
<evidence type="ECO:0000256" key="7">
    <source>
        <dbReference type="ARBA" id="ARBA00023065"/>
    </source>
</evidence>
<dbReference type="Proteomes" id="UP001651158">
    <property type="component" value="Unassembled WGS sequence"/>
</dbReference>
<keyword evidence="5 11" id="KW-1133">Transmembrane helix</keyword>
<keyword evidence="8 11" id="KW-0472">Membrane</keyword>
<dbReference type="EMBL" id="JAKROA010000003">
    <property type="protein sequence ID" value="KAL5108753.1"/>
    <property type="molecule type" value="Genomic_DNA"/>
</dbReference>
<evidence type="ECO:0000256" key="5">
    <source>
        <dbReference type="ARBA" id="ARBA00022989"/>
    </source>
</evidence>
<feature type="compositionally biased region" description="Polar residues" evidence="10">
    <location>
        <begin position="1283"/>
        <end position="1296"/>
    </location>
</feature>
<keyword evidence="6" id="KW-0040">ANK repeat</keyword>
<keyword evidence="7" id="KW-0406">Ion transport</keyword>
<dbReference type="InterPro" id="IPR036770">
    <property type="entry name" value="Ankyrin_rpt-contain_sf"/>
</dbReference>
<evidence type="ECO:0000256" key="1">
    <source>
        <dbReference type="ARBA" id="ARBA00004141"/>
    </source>
</evidence>
<dbReference type="PRINTS" id="PR01097">
    <property type="entry name" value="TRNSRECEPTRP"/>
</dbReference>
<dbReference type="SMART" id="SM01420">
    <property type="entry name" value="TRP_2"/>
    <property type="match status" value="1"/>
</dbReference>
<dbReference type="PANTHER" id="PTHR10117">
    <property type="entry name" value="TRANSIENT RECEPTOR POTENTIAL CHANNEL"/>
    <property type="match status" value="1"/>
</dbReference>
<feature type="region of interest" description="Disordered" evidence="10">
    <location>
        <begin position="1176"/>
        <end position="1207"/>
    </location>
</feature>
<evidence type="ECO:0000256" key="2">
    <source>
        <dbReference type="ARBA" id="ARBA00022448"/>
    </source>
</evidence>
<evidence type="ECO:0000256" key="10">
    <source>
        <dbReference type="SAM" id="MobiDB-lite"/>
    </source>
</evidence>
<evidence type="ECO:0000256" key="9">
    <source>
        <dbReference type="ARBA" id="ARBA00023303"/>
    </source>
</evidence>
<feature type="region of interest" description="Disordered" evidence="10">
    <location>
        <begin position="1076"/>
        <end position="1096"/>
    </location>
</feature>
<feature type="compositionally biased region" description="Polar residues" evidence="10">
    <location>
        <begin position="156"/>
        <end position="174"/>
    </location>
</feature>
<evidence type="ECO:0000313" key="14">
    <source>
        <dbReference type="Proteomes" id="UP001651158"/>
    </source>
</evidence>
<feature type="transmembrane region" description="Helical" evidence="11">
    <location>
        <begin position="802"/>
        <end position="821"/>
    </location>
</feature>
<dbReference type="Gene3D" id="1.25.40.20">
    <property type="entry name" value="Ankyrin repeat-containing domain"/>
    <property type="match status" value="1"/>
</dbReference>
<dbReference type="SUPFAM" id="SSF48403">
    <property type="entry name" value="Ankyrin repeat"/>
    <property type="match status" value="1"/>
</dbReference>
<evidence type="ECO:0000256" key="11">
    <source>
        <dbReference type="SAM" id="Phobius"/>
    </source>
</evidence>
<comment type="subcellular location">
    <subcellularLocation>
        <location evidence="1">Membrane</location>
        <topology evidence="1">Multi-pass membrane protein</topology>
    </subcellularLocation>
</comment>
<evidence type="ECO:0000256" key="8">
    <source>
        <dbReference type="ARBA" id="ARBA00023136"/>
    </source>
</evidence>
<feature type="compositionally biased region" description="Polar residues" evidence="10">
    <location>
        <begin position="1176"/>
        <end position="1192"/>
    </location>
</feature>
<evidence type="ECO:0000313" key="13">
    <source>
        <dbReference type="EMBL" id="KAL5108753.1"/>
    </source>
</evidence>
<evidence type="ECO:0000256" key="3">
    <source>
        <dbReference type="ARBA" id="ARBA00022692"/>
    </source>
</evidence>
<feature type="transmembrane region" description="Helical" evidence="11">
    <location>
        <begin position="674"/>
        <end position="696"/>
    </location>
</feature>
<keyword evidence="4" id="KW-0677">Repeat</keyword>
<gene>
    <name evidence="13" type="ORF">TcWFU_003632</name>
</gene>
<dbReference type="InterPro" id="IPR002110">
    <property type="entry name" value="Ankyrin_rpt"/>
</dbReference>
<dbReference type="Pfam" id="PF08344">
    <property type="entry name" value="TRP_2"/>
    <property type="match status" value="1"/>
</dbReference>
<feature type="transmembrane region" description="Helical" evidence="11">
    <location>
        <begin position="922"/>
        <end position="946"/>
    </location>
</feature>
<feature type="region of interest" description="Disordered" evidence="10">
    <location>
        <begin position="1283"/>
        <end position="1361"/>
    </location>
</feature>
<keyword evidence="2" id="KW-0813">Transport</keyword>
<dbReference type="InterPro" id="IPR005821">
    <property type="entry name" value="Ion_trans_dom"/>
</dbReference>
<organism evidence="13 14">
    <name type="scientific">Taenia crassiceps</name>
    <dbReference type="NCBI Taxonomy" id="6207"/>
    <lineage>
        <taxon>Eukaryota</taxon>
        <taxon>Metazoa</taxon>
        <taxon>Spiralia</taxon>
        <taxon>Lophotrochozoa</taxon>
        <taxon>Platyhelminthes</taxon>
        <taxon>Cestoda</taxon>
        <taxon>Eucestoda</taxon>
        <taxon>Cyclophyllidea</taxon>
        <taxon>Taeniidae</taxon>
        <taxon>Taenia</taxon>
    </lineage>
</organism>
<evidence type="ECO:0000259" key="12">
    <source>
        <dbReference type="SMART" id="SM01420"/>
    </source>
</evidence>
<feature type="region of interest" description="Disordered" evidence="10">
    <location>
        <begin position="124"/>
        <end position="181"/>
    </location>
</feature>
<dbReference type="PANTHER" id="PTHR10117:SF80">
    <property type="entry name" value="TRANSIENT-RECEPTOR-POTENTIAL-LIKE PROTEIN"/>
    <property type="match status" value="1"/>
</dbReference>
<dbReference type="Pfam" id="PF00520">
    <property type="entry name" value="Ion_trans"/>
    <property type="match status" value="1"/>
</dbReference>
<evidence type="ECO:0000256" key="6">
    <source>
        <dbReference type="ARBA" id="ARBA00023043"/>
    </source>
</evidence>
<keyword evidence="3 11" id="KW-0812">Transmembrane</keyword>
<accession>A0ABR4QG51</accession>
<dbReference type="Pfam" id="PF12796">
    <property type="entry name" value="Ank_2"/>
    <property type="match status" value="1"/>
</dbReference>
<dbReference type="InterPro" id="IPR013555">
    <property type="entry name" value="TRP_dom"/>
</dbReference>
<feature type="compositionally biased region" description="Polar residues" evidence="10">
    <location>
        <begin position="1240"/>
        <end position="1251"/>
    </location>
</feature>
<comment type="caution">
    <text evidence="13">The sequence shown here is derived from an EMBL/GenBank/DDBJ whole genome shotgun (WGS) entry which is preliminary data.</text>
</comment>
<feature type="transmembrane region" description="Helical" evidence="11">
    <location>
        <begin position="639"/>
        <end position="662"/>
    </location>
</feature>
<feature type="compositionally biased region" description="Pro residues" evidence="10">
    <location>
        <begin position="1312"/>
        <end position="1321"/>
    </location>
</feature>
<dbReference type="SMART" id="SM00248">
    <property type="entry name" value="ANK"/>
    <property type="match status" value="3"/>
</dbReference>
<keyword evidence="9" id="KW-0407">Ion channel</keyword>
<reference evidence="13 14" key="1">
    <citation type="journal article" date="2022" name="Front. Cell. Infect. Microbiol.">
        <title>The Genomes of Two Strains of Taenia crassiceps the Animal Model for the Study of Human Cysticercosis.</title>
        <authorList>
            <person name="Bobes R.J."/>
            <person name="Estrada K."/>
            <person name="Rios-Valencia D.G."/>
            <person name="Calderon-Gallegos A."/>
            <person name="de la Torre P."/>
            <person name="Carrero J.C."/>
            <person name="Sanchez-Flores A."/>
            <person name="Laclette J.P."/>
        </authorList>
    </citation>
    <scope>NUCLEOTIDE SEQUENCE [LARGE SCALE GENOMIC DNA]</scope>
    <source>
        <strain evidence="13">WFUcys</strain>
    </source>
</reference>
<feature type="region of interest" description="Disordered" evidence="10">
    <location>
        <begin position="56"/>
        <end position="77"/>
    </location>
</feature>
<feature type="region of interest" description="Disordered" evidence="10">
    <location>
        <begin position="1229"/>
        <end position="1254"/>
    </location>
</feature>
<feature type="transmembrane region" description="Helical" evidence="11">
    <location>
        <begin position="842"/>
        <end position="865"/>
    </location>
</feature>
<feature type="transmembrane region" description="Helical" evidence="11">
    <location>
        <begin position="753"/>
        <end position="775"/>
    </location>
</feature>
<feature type="domain" description="Transient receptor ion channel" evidence="12">
    <location>
        <begin position="360"/>
        <end position="422"/>
    </location>
</feature>
<evidence type="ECO:0000256" key="4">
    <source>
        <dbReference type="ARBA" id="ARBA00022737"/>
    </source>
</evidence>